<dbReference type="Proteomes" id="UP000308671">
    <property type="component" value="Unassembled WGS sequence"/>
</dbReference>
<keyword evidence="2" id="KW-1133">Transmembrane helix</keyword>
<accession>A0A4S8RBP6</accession>
<dbReference type="AlphaFoldDB" id="A0A4S8RBP6"/>
<feature type="compositionally biased region" description="Polar residues" evidence="1">
    <location>
        <begin position="104"/>
        <end position="151"/>
    </location>
</feature>
<reference evidence="3 4" key="1">
    <citation type="submission" date="2017-12" db="EMBL/GenBank/DDBJ databases">
        <title>Comparative genomics of Botrytis spp.</title>
        <authorList>
            <person name="Valero-Jimenez C.A."/>
            <person name="Tapia P."/>
            <person name="Veloso J."/>
            <person name="Silva-Moreno E."/>
            <person name="Staats M."/>
            <person name="Valdes J.H."/>
            <person name="Van Kan J.A.L."/>
        </authorList>
    </citation>
    <scope>NUCLEOTIDE SEQUENCE [LARGE SCALE GENOMIC DNA]</scope>
    <source>
        <strain evidence="3 4">MUCL435</strain>
    </source>
</reference>
<evidence type="ECO:0000256" key="1">
    <source>
        <dbReference type="SAM" id="MobiDB-lite"/>
    </source>
</evidence>
<feature type="region of interest" description="Disordered" evidence="1">
    <location>
        <begin position="104"/>
        <end position="165"/>
    </location>
</feature>
<keyword evidence="4" id="KW-1185">Reference proteome</keyword>
<proteinExistence type="predicted"/>
<evidence type="ECO:0000256" key="2">
    <source>
        <dbReference type="SAM" id="Phobius"/>
    </source>
</evidence>
<protein>
    <submittedName>
        <fullName evidence="3">Uncharacterized protein</fullName>
    </submittedName>
</protein>
<evidence type="ECO:0000313" key="4">
    <source>
        <dbReference type="Proteomes" id="UP000308671"/>
    </source>
</evidence>
<keyword evidence="2" id="KW-0812">Transmembrane</keyword>
<name>A0A4S8RBP6_9HELO</name>
<keyword evidence="2" id="KW-0472">Membrane</keyword>
<sequence>MNPNNTMNSNSTDNFYVGITSKNSTCARAITLRSCIPIHDAKSISNEQRPAYIAGVSIAFFFIIIFAIAIQNIRARIVSNRSMDEQRRVEEGRMTKVVQQVTGSEMVTDSEKTTGSGTPTGILKTTGSGMPTGILKTTGSGTSAGSENITGSEKADRVSKKPARS</sequence>
<gene>
    <name evidence="3" type="ORF">BGAL_0134g00060</name>
</gene>
<feature type="transmembrane region" description="Helical" evidence="2">
    <location>
        <begin position="51"/>
        <end position="73"/>
    </location>
</feature>
<dbReference type="OrthoDB" id="3543741at2759"/>
<comment type="caution">
    <text evidence="3">The sequence shown here is derived from an EMBL/GenBank/DDBJ whole genome shotgun (WGS) entry which is preliminary data.</text>
</comment>
<evidence type="ECO:0000313" key="3">
    <source>
        <dbReference type="EMBL" id="THV50824.1"/>
    </source>
</evidence>
<organism evidence="3 4">
    <name type="scientific">Botrytis galanthina</name>
    <dbReference type="NCBI Taxonomy" id="278940"/>
    <lineage>
        <taxon>Eukaryota</taxon>
        <taxon>Fungi</taxon>
        <taxon>Dikarya</taxon>
        <taxon>Ascomycota</taxon>
        <taxon>Pezizomycotina</taxon>
        <taxon>Leotiomycetes</taxon>
        <taxon>Helotiales</taxon>
        <taxon>Sclerotiniaceae</taxon>
        <taxon>Botrytis</taxon>
    </lineage>
</organism>
<dbReference type="EMBL" id="PQXL01000134">
    <property type="protein sequence ID" value="THV50824.1"/>
    <property type="molecule type" value="Genomic_DNA"/>
</dbReference>